<dbReference type="NCBIfam" id="TIGR02590">
    <property type="entry name" value="cas_Csh2"/>
    <property type="match status" value="1"/>
</dbReference>
<dbReference type="Pfam" id="PF05107">
    <property type="entry name" value="Cas_Cas7"/>
    <property type="match status" value="1"/>
</dbReference>
<dbReference type="NCBIfam" id="TIGR01595">
    <property type="entry name" value="cas_CT1132"/>
    <property type="match status" value="1"/>
</dbReference>
<protein>
    <submittedName>
        <fullName evidence="1">Type I-B CRISPR-associated protein Cas7/Csh2</fullName>
    </submittedName>
</protein>
<dbReference type="InterPro" id="IPR013419">
    <property type="entry name" value="CRISPR-assoc_prot_Cas7/Csh2"/>
</dbReference>
<comment type="caution">
    <text evidence="1">The sequence shown here is derived from an EMBL/GenBank/DDBJ whole genome shotgun (WGS) entry which is preliminary data.</text>
</comment>
<evidence type="ECO:0000313" key="2">
    <source>
        <dbReference type="Proteomes" id="UP000601171"/>
    </source>
</evidence>
<dbReference type="InterPro" id="IPR006482">
    <property type="entry name" value="Cas7_Csh2/Csh2"/>
</dbReference>
<gene>
    <name evidence="1" type="primary">cas7b</name>
    <name evidence="1" type="ORF">H8707_04825</name>
</gene>
<keyword evidence="2" id="KW-1185">Reference proteome</keyword>
<dbReference type="Proteomes" id="UP000601171">
    <property type="component" value="Unassembled WGS sequence"/>
</dbReference>
<evidence type="ECO:0000313" key="1">
    <source>
        <dbReference type="EMBL" id="MBC8587564.1"/>
    </source>
</evidence>
<proteinExistence type="predicted"/>
<dbReference type="AlphaFoldDB" id="A0A926IJ19"/>
<organism evidence="1 2">
    <name type="scientific">Paratissierella segnis</name>
    <dbReference type="NCBI Taxonomy" id="2763679"/>
    <lineage>
        <taxon>Bacteria</taxon>
        <taxon>Bacillati</taxon>
        <taxon>Bacillota</taxon>
        <taxon>Tissierellia</taxon>
        <taxon>Tissierellales</taxon>
        <taxon>Tissierellaceae</taxon>
        <taxon>Paratissierella</taxon>
    </lineage>
</organism>
<sequence>MNNGEILYLYDAKLTNPNGDPDEENRPRMDYERSLNLVSDLRLKRYVRDYLKDKGYEMYVQKVNDPDSKEEKPVTASERIKGFASGDKLDIEKIKNEYIDIRLFGATIPFKKDNKALTGPVQFNWGYSLNRVELLESSITSHFASTEGNKQGAIGKDYRVKYSLIAFSGTISGRRAKNTNLKEEDILLLDEALYKAIPLLATRSKIGQYPRLYIRLEFKDSETMLRDLRSYIKIIPAKGIEDTGIRDITECNVDISMLIEYLNANKELIDKVYYFCDEALVLSYNNEDVLLEEALNEFNLIKVQ</sequence>
<dbReference type="EMBL" id="JACRTG010000013">
    <property type="protein sequence ID" value="MBC8587564.1"/>
    <property type="molecule type" value="Genomic_DNA"/>
</dbReference>
<dbReference type="RefSeq" id="WP_262429017.1">
    <property type="nucleotide sequence ID" value="NZ_JACRTG010000013.1"/>
</dbReference>
<dbReference type="GO" id="GO:0043571">
    <property type="term" value="P:maintenance of CRISPR repeat elements"/>
    <property type="evidence" value="ECO:0007669"/>
    <property type="project" value="InterPro"/>
</dbReference>
<name>A0A926IJ19_9FIRM</name>
<accession>A0A926IJ19</accession>
<reference evidence="1" key="1">
    <citation type="submission" date="2020-08" db="EMBL/GenBank/DDBJ databases">
        <title>Genome public.</title>
        <authorList>
            <person name="Liu C."/>
            <person name="Sun Q."/>
        </authorList>
    </citation>
    <scope>NUCLEOTIDE SEQUENCE</scope>
    <source>
        <strain evidence="1">BX21</strain>
    </source>
</reference>